<dbReference type="VEuPathDB" id="TrichDB:TRFO_39060"/>
<reference evidence="3" key="1">
    <citation type="submission" date="2016-10" db="EMBL/GenBank/DDBJ databases">
        <authorList>
            <person name="Benchimol M."/>
            <person name="Almeida L.G."/>
            <person name="Vasconcelos A.T."/>
            <person name="Perreira-Neves A."/>
            <person name="Rosa I.A."/>
            <person name="Tasca T."/>
            <person name="Bogo M.R."/>
            <person name="de Souza W."/>
        </authorList>
    </citation>
    <scope>NUCLEOTIDE SEQUENCE [LARGE SCALE GENOMIC DNA]</scope>
    <source>
        <strain evidence="3">K</strain>
    </source>
</reference>
<dbReference type="GO" id="GO:0005737">
    <property type="term" value="C:cytoplasm"/>
    <property type="evidence" value="ECO:0007669"/>
    <property type="project" value="TreeGrafter"/>
</dbReference>
<feature type="coiled-coil region" evidence="1">
    <location>
        <begin position="673"/>
        <end position="749"/>
    </location>
</feature>
<dbReference type="RefSeq" id="XP_068347908.1">
    <property type="nucleotide sequence ID" value="XM_068512419.1"/>
</dbReference>
<feature type="coiled-coil region" evidence="1">
    <location>
        <begin position="97"/>
        <end position="124"/>
    </location>
</feature>
<evidence type="ECO:0000256" key="1">
    <source>
        <dbReference type="SAM" id="Coils"/>
    </source>
</evidence>
<dbReference type="PANTHER" id="PTHR16275">
    <property type="entry name" value="COILED-COIL DOMAIN-CONTAINING PROTEIN 40"/>
    <property type="match status" value="1"/>
</dbReference>
<name>A0A1J4JAU0_9EUKA</name>
<evidence type="ECO:0000313" key="3">
    <source>
        <dbReference type="EMBL" id="OHS94771.1"/>
    </source>
</evidence>
<evidence type="ECO:0008006" key="5">
    <source>
        <dbReference type="Google" id="ProtNLM"/>
    </source>
</evidence>
<keyword evidence="1" id="KW-0175">Coiled coil</keyword>
<feature type="compositionally biased region" description="Basic and acidic residues" evidence="2">
    <location>
        <begin position="276"/>
        <end position="290"/>
    </location>
</feature>
<feature type="coiled-coil region" evidence="1">
    <location>
        <begin position="335"/>
        <end position="394"/>
    </location>
</feature>
<proteinExistence type="predicted"/>
<feature type="region of interest" description="Disordered" evidence="2">
    <location>
        <begin position="276"/>
        <end position="298"/>
    </location>
</feature>
<keyword evidence="4" id="KW-1185">Reference proteome</keyword>
<accession>A0A1J4JAU0</accession>
<feature type="coiled-coil region" evidence="1">
    <location>
        <begin position="167"/>
        <end position="243"/>
    </location>
</feature>
<sequence>MAFNSGQKISEIRRKKEDKLHTKQIQFYEASDEYANIVKTYEKMREELEKLNNSLRDMEEKHQNEISNVVIMRRMAYKTEDDVKRKELEKQDQDYFINKLMEKMADLTQKIYKIEDQIIAQREETKKAQIAVYQASFEDSRMNFEREQLLKDWDSAVIGVKFRIISLERIQSAVEEQELEMMALNNEIAIIKNHQNEQKSITENQLKVMKRMEDRINHISNKIEEIQKQRKKLEDQSESIGNKIMLKQHQLNVLFDERLEAKKEFEKAIADAHKLGNQVHDKEEKRENRSRQQSRHARDVANLQRAAIPLKRQLELRKQELVNLQNEKVRSNLAKLTLDNQCAIYQKRLEAIQKELKENEEMFTQLESEHKGNKNQIEQNLKKVELLNQKYESIKSANNAEDLSPLELKIRDIRNKITECTESASQKQSEWIKMQTNYVQLSQMCEKIDKEVNESKSEIGIVQRKVDRKKAQLEDIQKENQKYQIHIKVFENEIIKLNKKTGGKVQIPFDQKIVDALQEKEKEAAEIESQIAQKYQQKREIEEEKHEVDRILEVWEKKIKMVDEMEKNFDRTKNEQELQLMKNEVRRLEESLAKIKVQQRKIVEQMQMALRRRERCKTPDVAANDQVINEGIQRLKEMKETQDEESIISESLAKLQMMKEEPELASKDDDLEAEQLEDELYSIEDQIEIQEKEIKAEVKAQKELMSELEEINEVVDEFEKQKYEFERMIKDQNLLNKNLNSKLDRVNLRVRYFHGKQAKGEPNLTEEFDKIQRQMIDMTMLLDSMCFQFPELADQFHEVQSSLVFD</sequence>
<organism evidence="3 4">
    <name type="scientific">Tritrichomonas foetus</name>
    <dbReference type="NCBI Taxonomy" id="1144522"/>
    <lineage>
        <taxon>Eukaryota</taxon>
        <taxon>Metamonada</taxon>
        <taxon>Parabasalia</taxon>
        <taxon>Tritrichomonadida</taxon>
        <taxon>Tritrichomonadidae</taxon>
        <taxon>Tritrichomonas</taxon>
    </lineage>
</organism>
<dbReference type="Proteomes" id="UP000179807">
    <property type="component" value="Unassembled WGS sequence"/>
</dbReference>
<dbReference type="OrthoDB" id="188741at2759"/>
<dbReference type="EMBL" id="MLAK01001292">
    <property type="protein sequence ID" value="OHS94771.1"/>
    <property type="molecule type" value="Genomic_DNA"/>
</dbReference>
<comment type="caution">
    <text evidence="3">The sequence shown here is derived from an EMBL/GenBank/DDBJ whole genome shotgun (WGS) entry which is preliminary data.</text>
</comment>
<dbReference type="GeneID" id="94847123"/>
<dbReference type="GO" id="GO:0035082">
    <property type="term" value="P:axoneme assembly"/>
    <property type="evidence" value="ECO:0007669"/>
    <property type="project" value="InterPro"/>
</dbReference>
<feature type="coiled-coil region" evidence="1">
    <location>
        <begin position="31"/>
        <end position="68"/>
    </location>
</feature>
<protein>
    <recommendedName>
        <fullName evidence="5">Coiled-coil domain-containing protein 39</fullName>
    </recommendedName>
</protein>
<dbReference type="InterPro" id="IPR037386">
    <property type="entry name" value="CCDC40"/>
</dbReference>
<gene>
    <name evidence="3" type="ORF">TRFO_39060</name>
</gene>
<evidence type="ECO:0000256" key="2">
    <source>
        <dbReference type="SAM" id="MobiDB-lite"/>
    </source>
</evidence>
<evidence type="ECO:0000313" key="4">
    <source>
        <dbReference type="Proteomes" id="UP000179807"/>
    </source>
</evidence>
<dbReference type="AlphaFoldDB" id="A0A1J4JAU0"/>
<feature type="coiled-coil region" evidence="1">
    <location>
        <begin position="459"/>
        <end position="598"/>
    </location>
</feature>
<dbReference type="PANTHER" id="PTHR16275:SF8">
    <property type="entry name" value="COILED-COIL DOMAIN-CONTAINING PROTEIN 40"/>
    <property type="match status" value="1"/>
</dbReference>